<dbReference type="InterPro" id="IPR027417">
    <property type="entry name" value="P-loop_NTPase"/>
</dbReference>
<feature type="domain" description="Dynein heavy chain region D6 P-loop" evidence="2">
    <location>
        <begin position="287"/>
        <end position="390"/>
    </location>
</feature>
<sequence length="1183" mass="136495">MNNKKMLDIGSKWVDFNENFRIVLITKSTKIDIPEETKAYLTLIQFTTTLIGLTDQLISKTILHKNPKLEEKRVELLKMEGSLLQQKIDMEDNLLEELSNSQGDILKNEKLLRTLNEVKESSLKIDKSLQESFNLKSALEEEYKQYRDICSKAASLFLGINRKYELSSIVFSNLYLKTLEMKLDDLESYRFFVKSVFLYLCRSTTKEEHIILGTFICKNAFPDQIPLKKWELFVTNFMVTRDGESNYSIPAWVNKDYVSKVMALISQVPKLEEGGGPRRLSEEGGNSKPILLITEPENDPSDEIRNIAAKKLGSSDNYIELSVGKGMEKTLLELLRKHSTSSKWICFKNIHLMPLWLIDLDREFEMLKKAENFRMWLICEHTRNFPETVTYKFINILFEYPNGIKNKSKRFIQQEYGASLTKMIKDARSTKINILLYILTAVLQERRKYIPQGWSQKYEFGNADLKAAQNIVGWLENSFNSSKMDWSVLQNLCHSVAYGGRMNNSRDLEVLKKYLKLFFNNECLSNKWSPIDLGVNIPTTGNIQDVYNESRDAVEFYESDNSNSPNQQLLHTAQIKVYLDVIKMFLENLTPFIICGPSAAAKSLLIEEAVKEFSGYQLVDIHCSMQLTPSYILHILKQNSLTVSGIKGREYKPKQFRLILFFRNLDLCDIDSWGTSDVVELLLSLLEKQGFYNESLEWITVSGIHICASISESLLTTKKLSPRFMCRVGHLRIKHPSDSDMEIVLTNSLQPILVKFKKSYTTDVVESLTAFFRKVQESFMGKGESSHYHFTPKTLIKLINGLYNYPEDNFNEALLCEITSIFKDRLANQEDITIYNDIFRETMRRFLWVEKEKIFFIPKQSNIESFEALDPVTKELLDQTAKITRALSRPKNHLVILGEPGSRYLDSIYISASMYQAKVSIPQMTRNYSLLEFYNDLKIAMTSAAIDNQIVCMLLEQSLISFQPDVMKPIEAIMEESEIIDLFGEDLDSIANQLKSAAQLEGFQDSLSSFFMSRVQQNLHLIVVLNPKSSNTSKFFSQYPTFRRNAEFLYIRNMSEETVLSLPKMVIESQSEKVPISSYFTEILTNQYNKQPPKLAYQMINCYYYIYKSYNGNIQRNLHKLQTGVDKLASAHKVVGELKASALKQEESLAEKRKMANEALEKISSTMRNANEQKSTMLELRKK</sequence>
<dbReference type="EMBL" id="CAQQ02390168">
    <property type="status" value="NOT_ANNOTATED_CDS"/>
    <property type="molecule type" value="Genomic_DNA"/>
</dbReference>
<dbReference type="InterPro" id="IPR041658">
    <property type="entry name" value="AAA_lid_11"/>
</dbReference>
<dbReference type="InterPro" id="IPR004273">
    <property type="entry name" value="Dynein_heavy_D6_P-loop"/>
</dbReference>
<dbReference type="InterPro" id="IPR054354">
    <property type="entry name" value="DYNC2H1-like_lid"/>
</dbReference>
<dbReference type="InterPro" id="IPR042219">
    <property type="entry name" value="AAA_lid_11_sf"/>
</dbReference>
<dbReference type="Pfam" id="PF12775">
    <property type="entry name" value="AAA_7"/>
    <property type="match status" value="1"/>
</dbReference>
<dbReference type="HOGENOM" id="CLU_272808_0_0_1"/>
<dbReference type="SUPFAM" id="SSF52540">
    <property type="entry name" value="P-loop containing nucleoside triphosphate hydrolases"/>
    <property type="match status" value="1"/>
</dbReference>
<dbReference type="Gene3D" id="3.40.50.300">
    <property type="entry name" value="P-loop containing nucleotide triphosphate hydrolases"/>
    <property type="match status" value="3"/>
</dbReference>
<dbReference type="GO" id="GO:0008569">
    <property type="term" value="F:minus-end-directed microtubule motor activity"/>
    <property type="evidence" value="ECO:0007669"/>
    <property type="project" value="InterPro"/>
</dbReference>
<feature type="domain" description="Dynein heavy chain AAA lid" evidence="5">
    <location>
        <begin position="434"/>
        <end position="547"/>
    </location>
</feature>
<dbReference type="Gene3D" id="1.10.287.2610">
    <property type="match status" value="1"/>
</dbReference>
<feature type="domain" description="Dynein heavy chain ATP-binding dynein motor region" evidence="4">
    <location>
        <begin position="3"/>
        <end position="125"/>
    </location>
</feature>
<evidence type="ECO:0000259" key="5">
    <source>
        <dbReference type="Pfam" id="PF18198"/>
    </source>
</evidence>
<dbReference type="AlphaFoldDB" id="T1GD24"/>
<dbReference type="EnsemblMetazoa" id="MESCA001203-RA">
    <property type="protein sequence ID" value="MESCA001203-PA"/>
    <property type="gene ID" value="MESCA001203"/>
</dbReference>
<dbReference type="PANTHER" id="PTHR45703:SF22">
    <property type="entry name" value="DYNEIN CYTOPLASMIC 2 HEAVY CHAIN 1"/>
    <property type="match status" value="1"/>
</dbReference>
<dbReference type="STRING" id="36166.T1GD24"/>
<accession>T1GD24</accession>
<dbReference type="Pfam" id="PF12781">
    <property type="entry name" value="AAA_9"/>
    <property type="match status" value="1"/>
</dbReference>
<evidence type="ECO:0000259" key="3">
    <source>
        <dbReference type="Pfam" id="PF12780"/>
    </source>
</evidence>
<evidence type="ECO:0000259" key="2">
    <source>
        <dbReference type="Pfam" id="PF03028"/>
    </source>
</evidence>
<dbReference type="EMBL" id="CAQQ02390167">
    <property type="status" value="NOT_ANNOTATED_CDS"/>
    <property type="molecule type" value="Genomic_DNA"/>
</dbReference>
<comment type="similarity">
    <text evidence="1">Belongs to the dynein heavy chain family.</text>
</comment>
<evidence type="ECO:0000259" key="4">
    <source>
        <dbReference type="Pfam" id="PF12781"/>
    </source>
</evidence>
<dbReference type="InterPro" id="IPR024317">
    <property type="entry name" value="Dynein_heavy_chain_D4_dom"/>
</dbReference>
<dbReference type="Pfam" id="PF22597">
    <property type="entry name" value="DYN_lid"/>
    <property type="match status" value="1"/>
</dbReference>
<dbReference type="InterPro" id="IPR035706">
    <property type="entry name" value="AAA_9"/>
</dbReference>
<evidence type="ECO:0000256" key="1">
    <source>
        <dbReference type="ARBA" id="ARBA00008887"/>
    </source>
</evidence>
<evidence type="ECO:0000259" key="6">
    <source>
        <dbReference type="Pfam" id="PF22597"/>
    </source>
</evidence>
<dbReference type="PANTHER" id="PTHR45703">
    <property type="entry name" value="DYNEIN HEAVY CHAIN"/>
    <property type="match status" value="1"/>
</dbReference>
<dbReference type="InterPro" id="IPR026983">
    <property type="entry name" value="DHC"/>
</dbReference>
<dbReference type="Gene3D" id="1.20.920.30">
    <property type="match status" value="1"/>
</dbReference>
<proteinExistence type="inferred from homology"/>
<name>T1GD24_MEGSC</name>
<feature type="domain" description="Dynein 2 heavy chain 1 cytoplasmic ATPase lid" evidence="6">
    <location>
        <begin position="757"/>
        <end position="831"/>
    </location>
</feature>
<dbReference type="GO" id="GO:0051959">
    <property type="term" value="F:dynein light intermediate chain binding"/>
    <property type="evidence" value="ECO:0007669"/>
    <property type="project" value="InterPro"/>
</dbReference>
<feature type="domain" description="Dynein heavy chain AAA module D4" evidence="3">
    <location>
        <begin position="874"/>
        <end position="1082"/>
    </location>
</feature>
<dbReference type="Gene3D" id="1.10.8.720">
    <property type="entry name" value="Region D6 of dynein motor"/>
    <property type="match status" value="1"/>
</dbReference>
<evidence type="ECO:0008006" key="9">
    <source>
        <dbReference type="Google" id="ProtNLM"/>
    </source>
</evidence>
<organism evidence="7 8">
    <name type="scientific">Megaselia scalaris</name>
    <name type="common">Humpbacked fly</name>
    <name type="synonym">Phora scalaris</name>
    <dbReference type="NCBI Taxonomy" id="36166"/>
    <lineage>
        <taxon>Eukaryota</taxon>
        <taxon>Metazoa</taxon>
        <taxon>Ecdysozoa</taxon>
        <taxon>Arthropoda</taxon>
        <taxon>Hexapoda</taxon>
        <taxon>Insecta</taxon>
        <taxon>Pterygota</taxon>
        <taxon>Neoptera</taxon>
        <taxon>Endopterygota</taxon>
        <taxon>Diptera</taxon>
        <taxon>Brachycera</taxon>
        <taxon>Muscomorpha</taxon>
        <taxon>Platypezoidea</taxon>
        <taxon>Phoridae</taxon>
        <taxon>Megaseliini</taxon>
        <taxon>Megaselia</taxon>
    </lineage>
</organism>
<evidence type="ECO:0000313" key="8">
    <source>
        <dbReference type="Proteomes" id="UP000015102"/>
    </source>
</evidence>
<dbReference type="Gene3D" id="6.10.140.1060">
    <property type="match status" value="1"/>
</dbReference>
<protein>
    <recommendedName>
        <fullName evidence="9">Dynein heavy chain AAA module D4 domain-containing protein</fullName>
    </recommendedName>
</protein>
<keyword evidence="8" id="KW-1185">Reference proteome</keyword>
<evidence type="ECO:0000313" key="7">
    <source>
        <dbReference type="EnsemblMetazoa" id="MESCA001203-PA"/>
    </source>
</evidence>
<dbReference type="GO" id="GO:0045505">
    <property type="term" value="F:dynein intermediate chain binding"/>
    <property type="evidence" value="ECO:0007669"/>
    <property type="project" value="InterPro"/>
</dbReference>
<dbReference type="Pfam" id="PF03028">
    <property type="entry name" value="Dynein_heavy"/>
    <property type="match status" value="1"/>
</dbReference>
<dbReference type="Proteomes" id="UP000015102">
    <property type="component" value="Unassembled WGS sequence"/>
</dbReference>
<reference evidence="7" key="2">
    <citation type="submission" date="2015-06" db="UniProtKB">
        <authorList>
            <consortium name="EnsemblMetazoa"/>
        </authorList>
    </citation>
    <scope>IDENTIFICATION</scope>
</reference>
<dbReference type="Pfam" id="PF18198">
    <property type="entry name" value="AAA_lid_11"/>
    <property type="match status" value="1"/>
</dbReference>
<dbReference type="Pfam" id="PF12780">
    <property type="entry name" value="AAA_8"/>
    <property type="match status" value="1"/>
</dbReference>
<reference evidence="8" key="1">
    <citation type="submission" date="2013-02" db="EMBL/GenBank/DDBJ databases">
        <authorList>
            <person name="Hughes D."/>
        </authorList>
    </citation>
    <scope>NUCLEOTIDE SEQUENCE</scope>
    <source>
        <strain>Durham</strain>
        <strain evidence="8">NC isolate 2 -- Noor lab</strain>
    </source>
</reference>
<dbReference type="GO" id="GO:0030286">
    <property type="term" value="C:dynein complex"/>
    <property type="evidence" value="ECO:0007669"/>
    <property type="project" value="InterPro"/>
</dbReference>
<dbReference type="GO" id="GO:0007018">
    <property type="term" value="P:microtubule-based movement"/>
    <property type="evidence" value="ECO:0007669"/>
    <property type="project" value="InterPro"/>
</dbReference>